<dbReference type="CDD" id="cd01948">
    <property type="entry name" value="EAL"/>
    <property type="match status" value="1"/>
</dbReference>
<dbReference type="PANTHER" id="PTHR33121">
    <property type="entry name" value="CYCLIC DI-GMP PHOSPHODIESTERASE PDEF"/>
    <property type="match status" value="1"/>
</dbReference>
<dbReference type="SUPFAM" id="SSF141868">
    <property type="entry name" value="EAL domain-like"/>
    <property type="match status" value="1"/>
</dbReference>
<dbReference type="Gene3D" id="3.20.20.450">
    <property type="entry name" value="EAL domain"/>
    <property type="match status" value="1"/>
</dbReference>
<dbReference type="InterPro" id="IPR001633">
    <property type="entry name" value="EAL_dom"/>
</dbReference>
<dbReference type="Pfam" id="PF00563">
    <property type="entry name" value="EAL"/>
    <property type="match status" value="1"/>
</dbReference>
<sequence>MSIADEKKQELDVLIQGKQTNYMYKHTDISHYMGDIISEAIREKHFYMVYQPQFALGSGKLLGFEALIRCQSPDFGLVSPADFIPFAEENGEIVEIGKWIFRQALLDLKTLRDKGLDDIYMSVNLSPAQFGAGDIFEQVMVLLMEFNLPPTALKLELTETALIRNAEVAARTFRAFQNEGVQIWLDDFGTGFASLNLLREFKIDGLKIDKSFIDGIHRNDDDFTICSAIIAMAQRLGLHVVAEGIEDEMQAQILGQLGCDAAQGFLLARPQAIAQCIESWVPKAS</sequence>
<comment type="caution">
    <text evidence="2">The sequence shown here is derived from an EMBL/GenBank/DDBJ whole genome shotgun (WGS) entry which is preliminary data.</text>
</comment>
<dbReference type="PANTHER" id="PTHR33121:SF70">
    <property type="entry name" value="SIGNALING PROTEIN YKOW"/>
    <property type="match status" value="1"/>
</dbReference>
<proteinExistence type="predicted"/>
<accession>A0A840R1Y8</accession>
<dbReference type="GO" id="GO:0071111">
    <property type="term" value="F:cyclic-guanylate-specific phosphodiesterase activity"/>
    <property type="evidence" value="ECO:0007669"/>
    <property type="project" value="InterPro"/>
</dbReference>
<evidence type="ECO:0000313" key="3">
    <source>
        <dbReference type="Proteomes" id="UP000536640"/>
    </source>
</evidence>
<reference evidence="2 3" key="1">
    <citation type="submission" date="2020-08" db="EMBL/GenBank/DDBJ databases">
        <title>Genomic Encyclopedia of Type Strains, Phase IV (KMG-IV): sequencing the most valuable type-strain genomes for metagenomic binning, comparative biology and taxonomic classification.</title>
        <authorList>
            <person name="Goeker M."/>
        </authorList>
    </citation>
    <scope>NUCLEOTIDE SEQUENCE [LARGE SCALE GENOMIC DNA]</scope>
    <source>
        <strain evidence="2 3">DSM 25701</strain>
    </source>
</reference>
<organism evidence="2 3">
    <name type="scientific">Zhongshania antarctica</name>
    <dbReference type="NCBI Taxonomy" id="641702"/>
    <lineage>
        <taxon>Bacteria</taxon>
        <taxon>Pseudomonadati</taxon>
        <taxon>Pseudomonadota</taxon>
        <taxon>Gammaproteobacteria</taxon>
        <taxon>Cellvibrionales</taxon>
        <taxon>Spongiibacteraceae</taxon>
        <taxon>Zhongshania</taxon>
    </lineage>
</organism>
<evidence type="ECO:0000313" key="2">
    <source>
        <dbReference type="EMBL" id="MBB5186777.1"/>
    </source>
</evidence>
<dbReference type="EMBL" id="JACHHW010000003">
    <property type="protein sequence ID" value="MBB5186777.1"/>
    <property type="molecule type" value="Genomic_DNA"/>
</dbReference>
<name>A0A840R1Y8_9GAMM</name>
<dbReference type="InterPro" id="IPR050706">
    <property type="entry name" value="Cyclic-di-GMP_PDE-like"/>
</dbReference>
<dbReference type="InterPro" id="IPR035919">
    <property type="entry name" value="EAL_sf"/>
</dbReference>
<gene>
    <name evidence="2" type="ORF">HNQ57_001040</name>
</gene>
<dbReference type="Proteomes" id="UP000536640">
    <property type="component" value="Unassembled WGS sequence"/>
</dbReference>
<dbReference type="SMART" id="SM00052">
    <property type="entry name" value="EAL"/>
    <property type="match status" value="1"/>
</dbReference>
<dbReference type="AlphaFoldDB" id="A0A840R1Y8"/>
<evidence type="ECO:0000259" key="1">
    <source>
        <dbReference type="PROSITE" id="PS50883"/>
    </source>
</evidence>
<dbReference type="PROSITE" id="PS50883">
    <property type="entry name" value="EAL"/>
    <property type="match status" value="1"/>
</dbReference>
<keyword evidence="3" id="KW-1185">Reference proteome</keyword>
<feature type="domain" description="EAL" evidence="1">
    <location>
        <begin position="30"/>
        <end position="284"/>
    </location>
</feature>
<protein>
    <submittedName>
        <fullName evidence="2">EAL domain-containing protein (Putative c-di-GMP-specific phosphodiesterase class I)</fullName>
    </submittedName>
</protein>
<dbReference type="RefSeq" id="WP_184461548.1">
    <property type="nucleotide sequence ID" value="NZ_JACHHW010000003.1"/>
</dbReference>